<name>A0A7J8W9U2_9ROSI</name>
<evidence type="ECO:0000313" key="1">
    <source>
        <dbReference type="EMBL" id="MBA0671801.1"/>
    </source>
</evidence>
<protein>
    <submittedName>
        <fullName evidence="1">Uncharacterized protein</fullName>
    </submittedName>
</protein>
<keyword evidence="2" id="KW-1185">Reference proteome</keyword>
<dbReference type="AlphaFoldDB" id="A0A7J8W9U2"/>
<dbReference type="EMBL" id="JABFAB010242239">
    <property type="protein sequence ID" value="MBA0671801.1"/>
    <property type="molecule type" value="Genomic_DNA"/>
</dbReference>
<accession>A0A7J8W9U2</accession>
<comment type="caution">
    <text evidence="1">The sequence shown here is derived from an EMBL/GenBank/DDBJ whole genome shotgun (WGS) entry which is preliminary data.</text>
</comment>
<reference evidence="1 2" key="1">
    <citation type="journal article" date="2019" name="Genome Biol. Evol.">
        <title>Insights into the evolution of the New World diploid cottons (Gossypium, subgenus Houzingenia) based on genome sequencing.</title>
        <authorList>
            <person name="Grover C.E."/>
            <person name="Arick M.A. 2nd"/>
            <person name="Thrash A."/>
            <person name="Conover J.L."/>
            <person name="Sanders W.S."/>
            <person name="Peterson D.G."/>
            <person name="Frelichowski J.E."/>
            <person name="Scheffler J.A."/>
            <person name="Scheffler B.E."/>
            <person name="Wendel J.F."/>
        </authorList>
    </citation>
    <scope>NUCLEOTIDE SEQUENCE [LARGE SCALE GENOMIC DNA]</scope>
    <source>
        <strain evidence="1">57</strain>
        <tissue evidence="1">Leaf</tissue>
    </source>
</reference>
<gene>
    <name evidence="1" type="ORF">Goklo_024988</name>
</gene>
<dbReference type="Proteomes" id="UP000593573">
    <property type="component" value="Unassembled WGS sequence"/>
</dbReference>
<evidence type="ECO:0000313" key="2">
    <source>
        <dbReference type="Proteomes" id="UP000593573"/>
    </source>
</evidence>
<dbReference type="OrthoDB" id="991535at2759"/>
<proteinExistence type="predicted"/>
<organism evidence="1 2">
    <name type="scientific">Gossypium klotzschianum</name>
    <dbReference type="NCBI Taxonomy" id="34286"/>
    <lineage>
        <taxon>Eukaryota</taxon>
        <taxon>Viridiplantae</taxon>
        <taxon>Streptophyta</taxon>
        <taxon>Embryophyta</taxon>
        <taxon>Tracheophyta</taxon>
        <taxon>Spermatophyta</taxon>
        <taxon>Magnoliopsida</taxon>
        <taxon>eudicotyledons</taxon>
        <taxon>Gunneridae</taxon>
        <taxon>Pentapetalae</taxon>
        <taxon>rosids</taxon>
        <taxon>malvids</taxon>
        <taxon>Malvales</taxon>
        <taxon>Malvaceae</taxon>
        <taxon>Malvoideae</taxon>
        <taxon>Gossypium</taxon>
    </lineage>
</organism>
<sequence>MYSVEKLARLDYSAPGWKKEGRCVCFKYLWVSDLP</sequence>